<proteinExistence type="predicted"/>
<reference evidence="3" key="1">
    <citation type="submission" date="2021-01" db="EMBL/GenBank/DDBJ databases">
        <authorList>
            <person name="Corre E."/>
            <person name="Pelletier E."/>
            <person name="Niang G."/>
            <person name="Scheremetjew M."/>
            <person name="Finn R."/>
            <person name="Kale V."/>
            <person name="Holt S."/>
            <person name="Cochrane G."/>
            <person name="Meng A."/>
            <person name="Brown T."/>
            <person name="Cohen L."/>
        </authorList>
    </citation>
    <scope>NUCLEOTIDE SEQUENCE</scope>
    <source>
        <strain evidence="3">CCMP1510</strain>
    </source>
</reference>
<dbReference type="Pfam" id="PF13469">
    <property type="entry name" value="Sulfotransfer_3"/>
    <property type="match status" value="1"/>
</dbReference>
<evidence type="ECO:0000256" key="1">
    <source>
        <dbReference type="SAM" id="Coils"/>
    </source>
</evidence>
<dbReference type="Gene3D" id="3.40.50.300">
    <property type="entry name" value="P-loop containing nucleotide triphosphate hydrolases"/>
    <property type="match status" value="1"/>
</dbReference>
<dbReference type="AlphaFoldDB" id="A0A7S3JWG4"/>
<dbReference type="Gene3D" id="1.25.40.10">
    <property type="entry name" value="Tetratricopeptide repeat domain"/>
    <property type="match status" value="2"/>
</dbReference>
<organism evidence="3">
    <name type="scientific">Aureoumbra lagunensis</name>
    <dbReference type="NCBI Taxonomy" id="44058"/>
    <lineage>
        <taxon>Eukaryota</taxon>
        <taxon>Sar</taxon>
        <taxon>Stramenopiles</taxon>
        <taxon>Ochrophyta</taxon>
        <taxon>Pelagophyceae</taxon>
        <taxon>Pelagomonadales</taxon>
        <taxon>Aureoumbra</taxon>
    </lineage>
</organism>
<protein>
    <recommendedName>
        <fullName evidence="4">Protein-tyrosine sulfotransferase</fullName>
    </recommendedName>
</protein>
<dbReference type="SUPFAM" id="SSF48452">
    <property type="entry name" value="TPR-like"/>
    <property type="match status" value="1"/>
</dbReference>
<accession>A0A7S3JWG4</accession>
<dbReference type="InterPro" id="IPR018247">
    <property type="entry name" value="EF_Hand_1_Ca_BS"/>
</dbReference>
<feature type="compositionally biased region" description="Acidic residues" evidence="2">
    <location>
        <begin position="656"/>
        <end position="674"/>
    </location>
</feature>
<dbReference type="InterPro" id="IPR019734">
    <property type="entry name" value="TPR_rpt"/>
</dbReference>
<keyword evidence="1" id="KW-0175">Coiled coil</keyword>
<gene>
    <name evidence="3" type="ORF">ALAG00032_LOCUS5838</name>
</gene>
<evidence type="ECO:0000313" key="3">
    <source>
        <dbReference type="EMBL" id="CAE0365096.1"/>
    </source>
</evidence>
<sequence length="755" mass="83361">MVKKTYVRPVKKSSGKRWNGRRVWNECWRRRWYFGAFLIAILAIFLAQTYDAYRESEKKRISGERLKKTFAEREERRAQRASAKKKEEDHQNWAVLMARADALAARGGDINEIISMYQEAVALAPNLAPGYANLANALMRVGRFEEAVEATRSALTFAQTPLEESAAYINLGAALSAGQGASAKKEALRSFEKAAELDSSSIIARSYAANAALSLGHIDLAIGMANQALDLDPHDATANVLLLACTDALSNHHDFAHIRPDWEAQLDQAIVQAESQANQALDKEEEDTTAAVQEKKEKSSDLIRIIDKTADLFFVKSAFLIYRAVNLAANNDENANETITKAITLLEKANAIKLDSVSRQRDPRTWSPSSTLTAASSVISAFPTEAVEATLRANHPDDNIPMPLFLVGSPRAGATLLAAMLASSPSIAVRDPQRPGLGDAVSRHGVAALQGNSDVIDAVAETYRQGNSFLEYTNQNQSSSTVYAMDAGIDNLWWLGAAAYALRDSRMRIIVIKRKDAKAQAFSIWKTAFSQNGREWSYDPNALVARLRALERLETHWLSVLPAENIKLVYYEDLVSNPKSILEDIYINFLGLEMHLASLQPHALPIAIPHPQTSGAVRAPRISPPKSWSTFINMIPFISSFDPTLLHPLEIESQFEDSSVLDDDDDDDQVEPEEMSTSPQDYGADNEVESGEMSIPPQDDNDADETATGIEVVSEEEEEDKPRIKVTITPPSSPDHPDNRKAANNPMNEEKVYKV</sequence>
<dbReference type="SMART" id="SM00028">
    <property type="entry name" value="TPR"/>
    <property type="match status" value="3"/>
</dbReference>
<dbReference type="EMBL" id="HBIJ01008264">
    <property type="protein sequence ID" value="CAE0365096.1"/>
    <property type="molecule type" value="Transcribed_RNA"/>
</dbReference>
<evidence type="ECO:0008006" key="4">
    <source>
        <dbReference type="Google" id="ProtNLM"/>
    </source>
</evidence>
<evidence type="ECO:0000256" key="2">
    <source>
        <dbReference type="SAM" id="MobiDB-lite"/>
    </source>
</evidence>
<dbReference type="InterPro" id="IPR027417">
    <property type="entry name" value="P-loop_NTPase"/>
</dbReference>
<dbReference type="InterPro" id="IPR011990">
    <property type="entry name" value="TPR-like_helical_dom_sf"/>
</dbReference>
<feature type="coiled-coil region" evidence="1">
    <location>
        <begin position="263"/>
        <end position="298"/>
    </location>
</feature>
<feature type="region of interest" description="Disordered" evidence="2">
    <location>
        <begin position="656"/>
        <end position="755"/>
    </location>
</feature>
<dbReference type="PROSITE" id="PS00018">
    <property type="entry name" value="EF_HAND_1"/>
    <property type="match status" value="1"/>
</dbReference>
<name>A0A7S3JWG4_9STRA</name>
<dbReference type="SUPFAM" id="SSF52540">
    <property type="entry name" value="P-loop containing nucleoside triphosphate hydrolases"/>
    <property type="match status" value="1"/>
</dbReference>